<dbReference type="PRINTS" id="PR00756">
    <property type="entry name" value="ALADIPTASE"/>
</dbReference>
<feature type="domain" description="Aminopeptidase N-like N-terminal" evidence="13">
    <location>
        <begin position="57"/>
        <end position="218"/>
    </location>
</feature>
<evidence type="ECO:0000256" key="4">
    <source>
        <dbReference type="ARBA" id="ARBA00012564"/>
    </source>
</evidence>
<keyword evidence="8" id="KW-0479">Metal-binding</keyword>
<dbReference type="SUPFAM" id="SSF55486">
    <property type="entry name" value="Metalloproteases ('zincins'), catalytic domain"/>
    <property type="match status" value="1"/>
</dbReference>
<dbReference type="InterPro" id="IPR001930">
    <property type="entry name" value="Peptidase_M1"/>
</dbReference>
<evidence type="ECO:0000256" key="6">
    <source>
        <dbReference type="ARBA" id="ARBA00022438"/>
    </source>
</evidence>
<comment type="similarity">
    <text evidence="3">Belongs to the peptidase M1 family.</text>
</comment>
<dbReference type="InterPro" id="IPR045357">
    <property type="entry name" value="Aminopeptidase_N-like_N"/>
</dbReference>
<evidence type="ECO:0000256" key="8">
    <source>
        <dbReference type="ARBA" id="ARBA00022723"/>
    </source>
</evidence>
<evidence type="ECO:0000256" key="5">
    <source>
        <dbReference type="ARBA" id="ARBA00015611"/>
    </source>
</evidence>
<evidence type="ECO:0000259" key="13">
    <source>
        <dbReference type="Pfam" id="PF17900"/>
    </source>
</evidence>
<sequence>MKHRQRADARTFVYEQALLLAIAIVIASSSWSMPVMVEPGVSKALAEQRAKDLTNIRYQLDLSIEDDNKAPILGKVVIHFDLADNQQPLQLDFQQTPEHVQSISNALGAIDYEFSNEHLIIMPGALKQGTNRLEIDFIAGENSLNRNPEYLYTLFVPDRARTAFPLFDQPDLKAHYQLSLRVPADWEAISNAPLKERKEDDQGVVYHFENSELTSSYLFSFVAGKFQRVSRNIDGRKISLLHRETDDAKVARNLDAIFTLHHDAIHWMENYTGIPYPFAKFDFALIPSFQYGGMEHPGAIQYRASSLLLEESPTQSQLLDRAGLIAHETAHMWFGNLVTMQWFNDVWTKEVFANFMAAKIVNPAFPTINHELNFLIRHYPGAYTVERSGGSNPIRQDLANLNQAGQMYGPIIYKKAPIMMRQLELLLGEVSLRAGLQKYLKRFGFANATWPELITILDTLSEKDLHAWSDVWVNTPGRPHFQLATSDQNGTVLSQKDPAGLDRTWPQQFSVVSATLTERVMSGTNPSVLPTPWLQLNSDGFGYGLFPVDKQRWSDQNPSDELARGALLIDTWENFLNGSFNGAGSYFEMLLAQTVAEKNSLILEQALAQMYRVHTSFLSIDEQAGLQISLEKSLLNQLESTRDAGQSRLFFNAFCNIARTSPGLAYLNALWTGSKQLETLPLSETDLVHLAEILALRQPENAARILATQRKQIKNPDLLRRFDFVTPALSPEASVRDRFFHSLKEPQNRTTEKWVLDALTYLHHPSRLDESEKYILPSLELLEEIQVTGDIFFPSGWLNNTLLNYRSPTAVTTVYDFLAQRPDYNPQLRMKILQAIDMADRASHYQISNQHTD</sequence>
<evidence type="ECO:0000256" key="2">
    <source>
        <dbReference type="ARBA" id="ARBA00001947"/>
    </source>
</evidence>
<gene>
    <name evidence="14" type="ORF">EYC87_14110</name>
</gene>
<dbReference type="PANTHER" id="PTHR11533">
    <property type="entry name" value="PROTEASE M1 ZINC METALLOPROTEASE"/>
    <property type="match status" value="1"/>
</dbReference>
<dbReference type="RefSeq" id="WP_279253453.1">
    <property type="nucleotide sequence ID" value="NZ_SHNP01000005.1"/>
</dbReference>
<dbReference type="EMBL" id="SHNP01000005">
    <property type="protein sequence ID" value="MCX2974724.1"/>
    <property type="molecule type" value="Genomic_DNA"/>
</dbReference>
<dbReference type="InterPro" id="IPR014782">
    <property type="entry name" value="Peptidase_M1_dom"/>
</dbReference>
<evidence type="ECO:0000256" key="10">
    <source>
        <dbReference type="ARBA" id="ARBA00022833"/>
    </source>
</evidence>
<evidence type="ECO:0000256" key="9">
    <source>
        <dbReference type="ARBA" id="ARBA00022801"/>
    </source>
</evidence>
<dbReference type="Pfam" id="PF17900">
    <property type="entry name" value="Peptidase_M1_N"/>
    <property type="match status" value="1"/>
</dbReference>
<evidence type="ECO:0000256" key="1">
    <source>
        <dbReference type="ARBA" id="ARBA00000098"/>
    </source>
</evidence>
<comment type="caution">
    <text evidence="14">The sequence shown here is derived from an EMBL/GenBank/DDBJ whole genome shotgun (WGS) entry which is preliminary data.</text>
</comment>
<keyword evidence="9" id="KW-0378">Hydrolase</keyword>
<proteinExistence type="inferred from homology"/>
<dbReference type="InterPro" id="IPR050344">
    <property type="entry name" value="Peptidase_M1_aminopeptidases"/>
</dbReference>
<keyword evidence="11" id="KW-0482">Metalloprotease</keyword>
<evidence type="ECO:0000256" key="7">
    <source>
        <dbReference type="ARBA" id="ARBA00022670"/>
    </source>
</evidence>
<dbReference type="Proteomes" id="UP001143307">
    <property type="component" value="Unassembled WGS sequence"/>
</dbReference>
<evidence type="ECO:0000313" key="14">
    <source>
        <dbReference type="EMBL" id="MCX2974724.1"/>
    </source>
</evidence>
<dbReference type="CDD" id="cd09602">
    <property type="entry name" value="M1_APN"/>
    <property type="match status" value="1"/>
</dbReference>
<dbReference type="PANTHER" id="PTHR11533:SF174">
    <property type="entry name" value="PUROMYCIN-SENSITIVE AMINOPEPTIDASE-RELATED"/>
    <property type="match status" value="1"/>
</dbReference>
<reference evidence="14" key="1">
    <citation type="submission" date="2019-02" db="EMBL/GenBank/DDBJ databases">
        <authorList>
            <person name="Li S.-H."/>
        </authorList>
    </citation>
    <scope>NUCLEOTIDE SEQUENCE</scope>
    <source>
        <strain evidence="14">IMCC8485</strain>
    </source>
</reference>
<dbReference type="InterPro" id="IPR042097">
    <property type="entry name" value="Aminopeptidase_N-like_N_sf"/>
</dbReference>
<accession>A0ABT3SXJ8</accession>
<evidence type="ECO:0000256" key="11">
    <source>
        <dbReference type="ARBA" id="ARBA00023049"/>
    </source>
</evidence>
<comment type="catalytic activity">
    <reaction evidence="1">
        <text>Release of an N-terminal amino acid, Xaa-|-Yaa- from a peptide, amide or arylamide. Xaa is preferably Ala, but may be most amino acids including Pro (slow action). When a terminal hydrophobic residue is followed by a prolyl residue, the two may be released as an intact Xaa-Pro dipeptide.</text>
        <dbReference type="EC" id="3.4.11.2"/>
    </reaction>
</comment>
<dbReference type="InterPro" id="IPR027268">
    <property type="entry name" value="Peptidase_M4/M1_CTD_sf"/>
</dbReference>
<keyword evidence="10" id="KW-0862">Zinc</keyword>
<keyword evidence="15" id="KW-1185">Reference proteome</keyword>
<dbReference type="Gene3D" id="2.60.40.1730">
    <property type="entry name" value="tricorn interacting facor f3 domain"/>
    <property type="match status" value="1"/>
</dbReference>
<evidence type="ECO:0000313" key="15">
    <source>
        <dbReference type="Proteomes" id="UP001143307"/>
    </source>
</evidence>
<feature type="domain" description="Peptidase M1 membrane alanine aminopeptidase" evidence="12">
    <location>
        <begin position="262"/>
        <end position="472"/>
    </location>
</feature>
<keyword evidence="6" id="KW-0031">Aminopeptidase</keyword>
<evidence type="ECO:0000259" key="12">
    <source>
        <dbReference type="Pfam" id="PF01433"/>
    </source>
</evidence>
<protein>
    <recommendedName>
        <fullName evidence="5">Aminopeptidase N</fullName>
        <ecNumber evidence="4">3.4.11.2</ecNumber>
    </recommendedName>
</protein>
<name>A0ABT3SXJ8_9GAMM</name>
<dbReference type="EC" id="3.4.11.2" evidence="4"/>
<dbReference type="Pfam" id="PF01433">
    <property type="entry name" value="Peptidase_M1"/>
    <property type="match status" value="1"/>
</dbReference>
<comment type="cofactor">
    <cofactor evidence="2">
        <name>Zn(2+)</name>
        <dbReference type="ChEBI" id="CHEBI:29105"/>
    </cofactor>
</comment>
<evidence type="ECO:0000256" key="3">
    <source>
        <dbReference type="ARBA" id="ARBA00010136"/>
    </source>
</evidence>
<organism evidence="14 15">
    <name type="scientific">Candidatus Seongchinamella marina</name>
    <dbReference type="NCBI Taxonomy" id="2518990"/>
    <lineage>
        <taxon>Bacteria</taxon>
        <taxon>Pseudomonadati</taxon>
        <taxon>Pseudomonadota</taxon>
        <taxon>Gammaproteobacteria</taxon>
        <taxon>Cellvibrionales</taxon>
        <taxon>Halieaceae</taxon>
        <taxon>Seongchinamella</taxon>
    </lineage>
</organism>
<dbReference type="Gene3D" id="1.10.390.10">
    <property type="entry name" value="Neutral Protease Domain 2"/>
    <property type="match status" value="1"/>
</dbReference>
<dbReference type="SUPFAM" id="SSF63737">
    <property type="entry name" value="Leukotriene A4 hydrolase N-terminal domain"/>
    <property type="match status" value="1"/>
</dbReference>
<keyword evidence="7" id="KW-0645">Protease</keyword>